<dbReference type="AlphaFoldDB" id="A0AAI9X0X9"/>
<organism evidence="1 2">
    <name type="scientific">Spiroplasma melliferum KC3</name>
    <dbReference type="NCBI Taxonomy" id="570509"/>
    <lineage>
        <taxon>Bacteria</taxon>
        <taxon>Bacillati</taxon>
        <taxon>Mycoplasmatota</taxon>
        <taxon>Mollicutes</taxon>
        <taxon>Entomoplasmatales</taxon>
        <taxon>Spiroplasmataceae</taxon>
        <taxon>Spiroplasma</taxon>
    </lineage>
</organism>
<proteinExistence type="predicted"/>
<protein>
    <submittedName>
        <fullName evidence="1">Uncharacterized protein</fullName>
    </submittedName>
</protein>
<sequence>MKKILGFLGIINFVVASAPLTIAAKLNNITEEFELKTPITKVTAFYWWNSDENTFTWTKTLPIETNYKYFSIIEFKNRRQSWVEGHNSSKYYHINSPLIKDKTNILLINNTQSETKIAETYYEYGYIIAESEVANLKLILNLTYSNNTIKAKFTAKAIVTNPDLFCWVKTQATFYFKIIVSENQL</sequence>
<evidence type="ECO:0000313" key="1">
    <source>
        <dbReference type="EMBL" id="KAI92602.1"/>
    </source>
</evidence>
<gene>
    <name evidence="1" type="ORF">SPM_000570</name>
</gene>
<reference evidence="1 2" key="1">
    <citation type="journal article" date="2012" name="J. Proteome Res.">
        <title>Application of Spiroplasma melliferum proteogenomic profiling for the discovery of virulence factors and pathogenicity mechanisms in host-associated spiroplasmas.</title>
        <authorList>
            <person name="Alexeev D."/>
            <person name="Kostrjukova E."/>
            <person name="Aliper A."/>
            <person name="Popenko A."/>
            <person name="Bazaleev N."/>
            <person name="Tyakht A."/>
            <person name="Selezneva O."/>
            <person name="Akopian T."/>
            <person name="Prichodko E."/>
            <person name="Kondratov I."/>
            <person name="Chukin M."/>
            <person name="Demina I."/>
            <person name="Galyamina M."/>
            <person name="Kamashev D."/>
            <person name="Vanyushkina A."/>
            <person name="Ladygina V."/>
            <person name="Levitskii S."/>
            <person name="Lazarev V."/>
            <person name="Govorun V."/>
        </authorList>
    </citation>
    <scope>NUCLEOTIDE SEQUENCE [LARGE SCALE GENOMIC DNA]</scope>
    <source>
        <strain evidence="1 2">KC3</strain>
    </source>
</reference>
<dbReference type="RefSeq" id="WP_004027659.1">
    <property type="nucleotide sequence ID" value="NZ_AGBZ02000001.1"/>
</dbReference>
<evidence type="ECO:0000313" key="2">
    <source>
        <dbReference type="Proteomes" id="UP000004057"/>
    </source>
</evidence>
<dbReference type="EMBL" id="AGBZ02000001">
    <property type="protein sequence ID" value="KAI92602.1"/>
    <property type="molecule type" value="Genomic_DNA"/>
</dbReference>
<comment type="caution">
    <text evidence="1">The sequence shown here is derived from an EMBL/GenBank/DDBJ whole genome shotgun (WGS) entry which is preliminary data.</text>
</comment>
<name>A0AAI9X0X9_SPIME</name>
<accession>A0AAI9X0X9</accession>
<dbReference type="Proteomes" id="UP000004057">
    <property type="component" value="Unassembled WGS sequence"/>
</dbReference>